<keyword evidence="3" id="KW-1185">Reference proteome</keyword>
<dbReference type="EMBL" id="MU001632">
    <property type="protein sequence ID" value="KAF2485916.1"/>
    <property type="molecule type" value="Genomic_DNA"/>
</dbReference>
<gene>
    <name evidence="2" type="ORF">BDY17DRAFT_290537</name>
</gene>
<dbReference type="AlphaFoldDB" id="A0A6A6Q1P9"/>
<evidence type="ECO:0000313" key="2">
    <source>
        <dbReference type="EMBL" id="KAF2485916.1"/>
    </source>
</evidence>
<accession>A0A6A6Q1P9</accession>
<organism evidence="2 3">
    <name type="scientific">Neohortaea acidophila</name>
    <dbReference type="NCBI Taxonomy" id="245834"/>
    <lineage>
        <taxon>Eukaryota</taxon>
        <taxon>Fungi</taxon>
        <taxon>Dikarya</taxon>
        <taxon>Ascomycota</taxon>
        <taxon>Pezizomycotina</taxon>
        <taxon>Dothideomycetes</taxon>
        <taxon>Dothideomycetidae</taxon>
        <taxon>Mycosphaerellales</taxon>
        <taxon>Teratosphaeriaceae</taxon>
        <taxon>Neohortaea</taxon>
    </lineage>
</organism>
<dbReference type="GeneID" id="54473525"/>
<feature type="region of interest" description="Disordered" evidence="1">
    <location>
        <begin position="384"/>
        <end position="451"/>
    </location>
</feature>
<feature type="region of interest" description="Disordered" evidence="1">
    <location>
        <begin position="198"/>
        <end position="218"/>
    </location>
</feature>
<feature type="compositionally biased region" description="Polar residues" evidence="1">
    <location>
        <begin position="424"/>
        <end position="437"/>
    </location>
</feature>
<feature type="region of interest" description="Disordered" evidence="1">
    <location>
        <begin position="1"/>
        <end position="29"/>
    </location>
</feature>
<name>A0A6A6Q1P9_9PEZI</name>
<feature type="compositionally biased region" description="Basic and acidic residues" evidence="1">
    <location>
        <begin position="512"/>
        <end position="546"/>
    </location>
</feature>
<evidence type="ECO:0000313" key="3">
    <source>
        <dbReference type="Proteomes" id="UP000799767"/>
    </source>
</evidence>
<reference evidence="2" key="1">
    <citation type="journal article" date="2020" name="Stud. Mycol.">
        <title>101 Dothideomycetes genomes: a test case for predicting lifestyles and emergence of pathogens.</title>
        <authorList>
            <person name="Haridas S."/>
            <person name="Albert R."/>
            <person name="Binder M."/>
            <person name="Bloem J."/>
            <person name="Labutti K."/>
            <person name="Salamov A."/>
            <person name="Andreopoulos B."/>
            <person name="Baker S."/>
            <person name="Barry K."/>
            <person name="Bills G."/>
            <person name="Bluhm B."/>
            <person name="Cannon C."/>
            <person name="Castanera R."/>
            <person name="Culley D."/>
            <person name="Daum C."/>
            <person name="Ezra D."/>
            <person name="Gonzalez J."/>
            <person name="Henrissat B."/>
            <person name="Kuo A."/>
            <person name="Liang C."/>
            <person name="Lipzen A."/>
            <person name="Lutzoni F."/>
            <person name="Magnuson J."/>
            <person name="Mondo S."/>
            <person name="Nolan M."/>
            <person name="Ohm R."/>
            <person name="Pangilinan J."/>
            <person name="Park H.-J."/>
            <person name="Ramirez L."/>
            <person name="Alfaro M."/>
            <person name="Sun H."/>
            <person name="Tritt A."/>
            <person name="Yoshinaga Y."/>
            <person name="Zwiers L.-H."/>
            <person name="Turgeon B."/>
            <person name="Goodwin S."/>
            <person name="Spatafora J."/>
            <person name="Crous P."/>
            <person name="Grigoriev I."/>
        </authorList>
    </citation>
    <scope>NUCLEOTIDE SEQUENCE</scope>
    <source>
        <strain evidence="2">CBS 113389</strain>
    </source>
</reference>
<feature type="region of interest" description="Disordered" evidence="1">
    <location>
        <begin position="476"/>
        <end position="567"/>
    </location>
</feature>
<proteinExistence type="predicted"/>
<feature type="compositionally biased region" description="Polar residues" evidence="1">
    <location>
        <begin position="385"/>
        <end position="398"/>
    </location>
</feature>
<sequence>MGDQYPAAPMAPGTGPFPDAPMGQPNQMHEYYPAQGQQFDQQYAQQHYDNQQYGNQHGVYHNQNYNMYDGKPKKNNKIGNRVGTRYEGYTLERKHPDSKHPDAWASVIPTPMHLDQKELRFAIKRHKAYGGSLGVQADLQKLTTIQQGAVNHFIGERMRGERDRYAQWVLADVQGVKRGLFSRELQRIEVILRCDDKNAKKDSDRKGSKGGKKKPTTFEIVDREELNRKKALKGNGKIRKSRSDNDLYAWGNEGGYNSNNFQQIPVPPHMPQWQQFPQQDQYPQQGQVPDPFPHQQQMQGGVYYGPDNYQPGPPQFHHQQEPQYGVADPFPPQDDAYYPDDQQARPRARQHRASSSRPKTERRVSALEDQMDYMAQKMEQFRISGGNSSEDATTSYETASIFSSPPPRRHRSARTPDARVDGSDLSSPTEYSPGSSLERSRKPHRSRYRGGRHREWEVVPAYSARNEWGLPVERRRSTRGEAGSRRPKLHHAATYDDYPSGRATDGSSRPRRLTDAADDRYDFENERRRPRLDYDALDEGGRREYGSTRYRHRSSVAGLGGSRRYYD</sequence>
<feature type="region of interest" description="Disordered" evidence="1">
    <location>
        <begin position="259"/>
        <end position="364"/>
    </location>
</feature>
<dbReference type="Proteomes" id="UP000799767">
    <property type="component" value="Unassembled WGS sequence"/>
</dbReference>
<feature type="compositionally biased region" description="Basic residues" evidence="1">
    <location>
        <begin position="441"/>
        <end position="451"/>
    </location>
</feature>
<feature type="compositionally biased region" description="Low complexity" evidence="1">
    <location>
        <begin position="271"/>
        <end position="289"/>
    </location>
</feature>
<dbReference type="RefSeq" id="XP_033592485.1">
    <property type="nucleotide sequence ID" value="XM_033732523.1"/>
</dbReference>
<evidence type="ECO:0000256" key="1">
    <source>
        <dbReference type="SAM" id="MobiDB-lite"/>
    </source>
</evidence>
<feature type="compositionally biased region" description="Basic and acidic residues" evidence="1">
    <location>
        <begin position="198"/>
        <end position="207"/>
    </location>
</feature>
<protein>
    <submittedName>
        <fullName evidence="2">Uncharacterized protein</fullName>
    </submittedName>
</protein>